<dbReference type="AlphaFoldDB" id="W7U5G5"/>
<dbReference type="EMBL" id="AZIL01000356">
    <property type="protein sequence ID" value="EWM28031.1"/>
    <property type="molecule type" value="Genomic_DNA"/>
</dbReference>
<keyword evidence="4" id="KW-1185">Reference proteome</keyword>
<protein>
    <recommendedName>
        <fullName evidence="2">Mitochondrial splicing suppressor 51-like C-terminal domain-containing protein</fullName>
    </recommendedName>
</protein>
<comment type="caution">
    <text evidence="3">The sequence shown here is derived from an EMBL/GenBank/DDBJ whole genome shotgun (WGS) entry which is preliminary data.</text>
</comment>
<dbReference type="OrthoDB" id="10289229at2759"/>
<reference evidence="3 4" key="1">
    <citation type="journal article" date="2014" name="Mol. Plant">
        <title>Chromosome Scale Genome Assembly and Transcriptome Profiling of Nannochloropsis gaditana in Nitrogen Depletion.</title>
        <authorList>
            <person name="Corteggiani Carpinelli E."/>
            <person name="Telatin A."/>
            <person name="Vitulo N."/>
            <person name="Forcato C."/>
            <person name="D'Angelo M."/>
            <person name="Schiavon R."/>
            <person name="Vezzi A."/>
            <person name="Giacometti G.M."/>
            <person name="Morosinotto T."/>
            <person name="Valle G."/>
        </authorList>
    </citation>
    <scope>NUCLEOTIDE SEQUENCE [LARGE SCALE GENOMIC DNA]</scope>
    <source>
        <strain evidence="3 4">B-31</strain>
    </source>
</reference>
<evidence type="ECO:0000256" key="1">
    <source>
        <dbReference type="SAM" id="MobiDB-lite"/>
    </source>
</evidence>
<dbReference type="InterPro" id="IPR046824">
    <property type="entry name" value="Mss51-like_C"/>
</dbReference>
<feature type="compositionally biased region" description="Basic and acidic residues" evidence="1">
    <location>
        <begin position="508"/>
        <end position="518"/>
    </location>
</feature>
<organism evidence="3 4">
    <name type="scientific">Nannochloropsis gaditana</name>
    <dbReference type="NCBI Taxonomy" id="72520"/>
    <lineage>
        <taxon>Eukaryota</taxon>
        <taxon>Sar</taxon>
        <taxon>Stramenopiles</taxon>
        <taxon>Ochrophyta</taxon>
        <taxon>Eustigmatophyceae</taxon>
        <taxon>Eustigmatales</taxon>
        <taxon>Monodopsidaceae</taxon>
        <taxon>Nannochloropsis</taxon>
    </lineage>
</organism>
<feature type="compositionally biased region" description="Polar residues" evidence="1">
    <location>
        <begin position="531"/>
        <end position="540"/>
    </location>
</feature>
<gene>
    <name evidence="3" type="ORF">Naga_100008g77</name>
</gene>
<evidence type="ECO:0000259" key="2">
    <source>
        <dbReference type="Pfam" id="PF20179"/>
    </source>
</evidence>
<sequence>MSHIIPFFLIQHRTGQAGGAYSCILGRDTIPLMLERQGKTMKLDDTLLKIRRADSEEFTKNERPEHSIERSLSNLSLRDNDFKRPLNKFQNSDLHHTYFLQRTKTLQAAGKPEYAQAAAMQAFLLLPDAPEARAKVLSLTREISLTDFGVGPSANQLTTEGAGLFIDWGQDEAPEHWYRKGTGEMMEKSLPYTALHALELAIHAQHLPTTILQKKARLCIHLAGASSELEGLADFSVIFEKLPHLEELEVVQVGWMGVPGPCKRTLPDPQAPPSGLIVGETKMLGGGCRLRIRRYKGLYHDFLSKAFRHHFDGQGYLHEAPDLVLMANPSLDAYFDSWAPTLACLRDAGYFTVVTGGNLDHSREHHNPILQAMGVRMALHLRTSRFGIVHGRRACKNHHLCAFLGPAPFLPENLRHPSSDQEWRAVRHLLRHIGVDTGARGEMQARLALLKQQVAVISVAQTALAASRRLGLGYEGEILPKRNGSIAGSISVENETCNAFKKVKLHDEKERPFPVKDEDSGEGEEEAANTCPKTPVQTTPTHKEEETDVWGAAITHSCDSIKTPTRVTTQSPGWSCRSFRKGQNGIYRVKDS</sequence>
<proteinExistence type="predicted"/>
<accession>W7U5G5</accession>
<feature type="domain" description="Mitochondrial splicing suppressor 51-like C-terminal" evidence="2">
    <location>
        <begin position="191"/>
        <end position="369"/>
    </location>
</feature>
<evidence type="ECO:0000313" key="4">
    <source>
        <dbReference type="Proteomes" id="UP000019335"/>
    </source>
</evidence>
<evidence type="ECO:0000313" key="3">
    <source>
        <dbReference type="EMBL" id="EWM28031.1"/>
    </source>
</evidence>
<feature type="region of interest" description="Disordered" evidence="1">
    <location>
        <begin position="508"/>
        <end position="546"/>
    </location>
</feature>
<name>W7U5G5_9STRA</name>
<dbReference type="Pfam" id="PF20179">
    <property type="entry name" value="MSS51_C"/>
    <property type="match status" value="1"/>
</dbReference>
<dbReference type="Proteomes" id="UP000019335">
    <property type="component" value="Chromosome 5"/>
</dbReference>